<evidence type="ECO:0000313" key="8">
    <source>
        <dbReference type="EMBL" id="OAH44660.1"/>
    </source>
</evidence>
<dbReference type="SUPFAM" id="SSF51679">
    <property type="entry name" value="Bacterial luciferase-like"/>
    <property type="match status" value="1"/>
</dbReference>
<name>A0A177JTU0_SPHYA</name>
<proteinExistence type="inferred from homology"/>
<evidence type="ECO:0000313" key="9">
    <source>
        <dbReference type="Proteomes" id="UP000077262"/>
    </source>
</evidence>
<dbReference type="GO" id="GO:0016705">
    <property type="term" value="F:oxidoreductase activity, acting on paired donors, with incorporation or reduction of molecular oxygen"/>
    <property type="evidence" value="ECO:0007669"/>
    <property type="project" value="InterPro"/>
</dbReference>
<comment type="similarity">
    <text evidence="5">Belongs to the NtaA/SnaA/DszA monooxygenase family.</text>
</comment>
<dbReference type="EMBL" id="LSTR01000028">
    <property type="protein sequence ID" value="OAH44660.1"/>
    <property type="molecule type" value="Genomic_DNA"/>
</dbReference>
<reference evidence="8 9" key="1">
    <citation type="submission" date="2016-02" db="EMBL/GenBank/DDBJ databases">
        <authorList>
            <person name="Wen L."/>
            <person name="He K."/>
            <person name="Yang H."/>
        </authorList>
    </citation>
    <scope>NUCLEOTIDE SEQUENCE [LARGE SCALE GENOMIC DNA]</scope>
    <source>
        <strain evidence="8 9">CD09_2</strain>
    </source>
</reference>
<dbReference type="InterPro" id="IPR036661">
    <property type="entry name" value="Luciferase-like_sf"/>
</dbReference>
<organism evidence="8 9">
    <name type="scientific">Sphingobium yanoikuyae</name>
    <name type="common">Sphingomonas yanoikuyae</name>
    <dbReference type="NCBI Taxonomy" id="13690"/>
    <lineage>
        <taxon>Bacteria</taxon>
        <taxon>Pseudomonadati</taxon>
        <taxon>Pseudomonadota</taxon>
        <taxon>Alphaproteobacteria</taxon>
        <taxon>Sphingomonadales</taxon>
        <taxon>Sphingomonadaceae</taxon>
        <taxon>Sphingobium</taxon>
    </lineage>
</organism>
<evidence type="ECO:0000256" key="5">
    <source>
        <dbReference type="ARBA" id="ARBA00033748"/>
    </source>
</evidence>
<accession>A0A177JTU0</accession>
<dbReference type="InterPro" id="IPR016215">
    <property type="entry name" value="NTA_MOA"/>
</dbReference>
<feature type="binding site" evidence="6">
    <location>
        <position position="221"/>
    </location>
    <ligand>
        <name>FMN</name>
        <dbReference type="ChEBI" id="CHEBI:58210"/>
    </ligand>
</feature>
<evidence type="ECO:0000256" key="1">
    <source>
        <dbReference type="ARBA" id="ARBA00022630"/>
    </source>
</evidence>
<keyword evidence="4" id="KW-0503">Monooxygenase</keyword>
<dbReference type="Gene3D" id="3.20.20.30">
    <property type="entry name" value="Luciferase-like domain"/>
    <property type="match status" value="1"/>
</dbReference>
<dbReference type="Pfam" id="PF00296">
    <property type="entry name" value="Bac_luciferase"/>
    <property type="match status" value="1"/>
</dbReference>
<feature type="binding site" evidence="6">
    <location>
        <position position="50"/>
    </location>
    <ligand>
        <name>FMN</name>
        <dbReference type="ChEBI" id="CHEBI:58210"/>
    </ligand>
</feature>
<keyword evidence="1 6" id="KW-0285">Flavoprotein</keyword>
<dbReference type="Proteomes" id="UP000077262">
    <property type="component" value="Unassembled WGS sequence"/>
</dbReference>
<feature type="binding site" evidence="6">
    <location>
        <position position="96"/>
    </location>
    <ligand>
        <name>FMN</name>
        <dbReference type="ChEBI" id="CHEBI:58210"/>
    </ligand>
</feature>
<evidence type="ECO:0000256" key="6">
    <source>
        <dbReference type="PIRSR" id="PIRSR000337-1"/>
    </source>
</evidence>
<dbReference type="PANTHER" id="PTHR30011:SF16">
    <property type="entry name" value="C2H2 FINGER DOMAIN TRANSCRIPTION FACTOR (EUROFUNG)-RELATED"/>
    <property type="match status" value="1"/>
</dbReference>
<dbReference type="InterPro" id="IPR051260">
    <property type="entry name" value="Diverse_substr_monoxygenases"/>
</dbReference>
<dbReference type="AlphaFoldDB" id="A0A177JTU0"/>
<feature type="domain" description="Luciferase-like" evidence="7">
    <location>
        <begin position="26"/>
        <end position="382"/>
    </location>
</feature>
<evidence type="ECO:0000256" key="3">
    <source>
        <dbReference type="ARBA" id="ARBA00023002"/>
    </source>
</evidence>
<dbReference type="PIRSF" id="PIRSF000337">
    <property type="entry name" value="NTA_MOA"/>
    <property type="match status" value="1"/>
</dbReference>
<keyword evidence="2 6" id="KW-0288">FMN</keyword>
<evidence type="ECO:0000256" key="2">
    <source>
        <dbReference type="ARBA" id="ARBA00022643"/>
    </source>
</evidence>
<protein>
    <recommendedName>
        <fullName evidence="7">Luciferase-like domain-containing protein</fullName>
    </recommendedName>
</protein>
<sequence length="428" mass="46215">MFFYSPISNTILSWADPDDRQIEGLTSFSYWQDIARTLEQGCFDAVFLADTQVARSEYEGQPDAALKYGVVWPAHDPVPIAAVMASATEHLGIAITQSTAGTAPYVAMRKLSTLDCLSHGRVAWNIVTGGFAAEHFAVGVGTAPDTETRYAQADEYVAICKQLWDSVPADAILADRSTGIFADPSKIKRVDFEGSYLRCKAVSAALPSPQGYPVLVMAGASGPGVSFAAHHAEVVFANQPTVEAMRAVQAKFDAAAAEIGREEPIRILFGVQVIVADDREGAQRIADRLAAKVPLEASLARLSSSIGIDLSTFDPDEPFTPTQGRGSQGHLASYTSRIDGRQPTLREVAGRVAISSGAPQVFGSPQEVADQLEQLWRDTGCHGFNIYSPIVPAGIDRFVKDVVPLLQEKGIFRRRYEGRNLRENIVGD</sequence>
<dbReference type="GO" id="GO:0004497">
    <property type="term" value="F:monooxygenase activity"/>
    <property type="evidence" value="ECO:0007669"/>
    <property type="project" value="UniProtKB-KW"/>
</dbReference>
<dbReference type="InterPro" id="IPR011251">
    <property type="entry name" value="Luciferase-like_dom"/>
</dbReference>
<comment type="caution">
    <text evidence="8">The sequence shown here is derived from an EMBL/GenBank/DDBJ whole genome shotgun (WGS) entry which is preliminary data.</text>
</comment>
<feature type="binding site" evidence="6">
    <location>
        <position position="150"/>
    </location>
    <ligand>
        <name>FMN</name>
        <dbReference type="ChEBI" id="CHEBI:58210"/>
    </ligand>
</feature>
<dbReference type="PANTHER" id="PTHR30011">
    <property type="entry name" value="ALKANESULFONATE MONOOXYGENASE-RELATED"/>
    <property type="match status" value="1"/>
</dbReference>
<evidence type="ECO:0000256" key="4">
    <source>
        <dbReference type="ARBA" id="ARBA00023033"/>
    </source>
</evidence>
<keyword evidence="3" id="KW-0560">Oxidoreductase</keyword>
<dbReference type="NCBIfam" id="TIGR03860">
    <property type="entry name" value="FMN_nitrolo"/>
    <property type="match status" value="1"/>
</dbReference>
<gene>
    <name evidence="8" type="ORF">AX777_20530</name>
</gene>
<evidence type="ECO:0000259" key="7">
    <source>
        <dbReference type="Pfam" id="PF00296"/>
    </source>
</evidence>